<accession>A0A4E0R9V5</accession>
<feature type="compositionally biased region" description="Polar residues" evidence="1">
    <location>
        <begin position="598"/>
        <end position="610"/>
    </location>
</feature>
<dbReference type="GO" id="GO:0008017">
    <property type="term" value="F:microtubule binding"/>
    <property type="evidence" value="ECO:0007669"/>
    <property type="project" value="InterPro"/>
</dbReference>
<keyword evidence="3" id="KW-1185">Reference proteome</keyword>
<comment type="caution">
    <text evidence="2">The sequence shown here is derived from an EMBL/GenBank/DDBJ whole genome shotgun (WGS) entry which is preliminary data.</text>
</comment>
<dbReference type="PANTHER" id="PTHR21831:SF2">
    <property type="entry name" value="MICROTUBULE-ASSOCIATED PROTEIN 10"/>
    <property type="match status" value="1"/>
</dbReference>
<reference evidence="2" key="1">
    <citation type="submission" date="2019-03" db="EMBL/GenBank/DDBJ databases">
        <title>Improved annotation for the trematode Fasciola hepatica.</title>
        <authorList>
            <person name="Choi Y.-J."/>
            <person name="Martin J."/>
            <person name="Mitreva M."/>
        </authorList>
    </citation>
    <scope>NUCLEOTIDE SEQUENCE [LARGE SCALE GENOMIC DNA]</scope>
</reference>
<dbReference type="PANTHER" id="PTHR21831">
    <property type="entry name" value="MICROTUBULE-ASSOCIATED PROTEIN 10"/>
    <property type="match status" value="1"/>
</dbReference>
<gene>
    <name evidence="2" type="ORF">D915_003741</name>
</gene>
<dbReference type="GO" id="GO:0005881">
    <property type="term" value="C:cytoplasmic microtubule"/>
    <property type="evidence" value="ECO:0007669"/>
    <property type="project" value="TreeGrafter"/>
</dbReference>
<dbReference type="GO" id="GO:0051256">
    <property type="term" value="P:mitotic spindle midzone assembly"/>
    <property type="evidence" value="ECO:0007669"/>
    <property type="project" value="TreeGrafter"/>
</dbReference>
<feature type="compositionally biased region" description="Low complexity" evidence="1">
    <location>
        <begin position="328"/>
        <end position="340"/>
    </location>
</feature>
<protein>
    <submittedName>
        <fullName evidence="2">Uncharacterized protein</fullName>
    </submittedName>
</protein>
<dbReference type="Pfam" id="PF14924">
    <property type="entry name" value="MAP10_N"/>
    <property type="match status" value="1"/>
</dbReference>
<dbReference type="AlphaFoldDB" id="A0A4E0R9V5"/>
<feature type="region of interest" description="Disordered" evidence="1">
    <location>
        <begin position="398"/>
        <end position="466"/>
    </location>
</feature>
<feature type="region of interest" description="Disordered" evidence="1">
    <location>
        <begin position="513"/>
        <end position="666"/>
    </location>
</feature>
<dbReference type="GO" id="GO:0032467">
    <property type="term" value="P:positive regulation of cytokinesis"/>
    <property type="evidence" value="ECO:0007669"/>
    <property type="project" value="TreeGrafter"/>
</dbReference>
<dbReference type="GO" id="GO:0031122">
    <property type="term" value="P:cytoplasmic microtubule organization"/>
    <property type="evidence" value="ECO:0007669"/>
    <property type="project" value="TreeGrafter"/>
</dbReference>
<feature type="compositionally biased region" description="Basic residues" evidence="1">
    <location>
        <begin position="616"/>
        <end position="627"/>
    </location>
</feature>
<dbReference type="GO" id="GO:0005813">
    <property type="term" value="C:centrosome"/>
    <property type="evidence" value="ECO:0007669"/>
    <property type="project" value="TreeGrafter"/>
</dbReference>
<dbReference type="Proteomes" id="UP000230066">
    <property type="component" value="Unassembled WGS sequence"/>
</dbReference>
<dbReference type="EMBL" id="JXXN02001176">
    <property type="protein sequence ID" value="THD25359.1"/>
    <property type="molecule type" value="Genomic_DNA"/>
</dbReference>
<evidence type="ECO:0000313" key="3">
    <source>
        <dbReference type="Proteomes" id="UP000230066"/>
    </source>
</evidence>
<dbReference type="GO" id="GO:0030496">
    <property type="term" value="C:midbody"/>
    <property type="evidence" value="ECO:0007669"/>
    <property type="project" value="TreeGrafter"/>
</dbReference>
<feature type="region of interest" description="Disordered" evidence="1">
    <location>
        <begin position="325"/>
        <end position="351"/>
    </location>
</feature>
<organism evidence="2 3">
    <name type="scientific">Fasciola hepatica</name>
    <name type="common">Liver fluke</name>
    <dbReference type="NCBI Taxonomy" id="6192"/>
    <lineage>
        <taxon>Eukaryota</taxon>
        <taxon>Metazoa</taxon>
        <taxon>Spiralia</taxon>
        <taxon>Lophotrochozoa</taxon>
        <taxon>Platyhelminthes</taxon>
        <taxon>Trematoda</taxon>
        <taxon>Digenea</taxon>
        <taxon>Plagiorchiida</taxon>
        <taxon>Echinostomata</taxon>
        <taxon>Echinostomatoidea</taxon>
        <taxon>Fasciolidae</taxon>
        <taxon>Fasciola</taxon>
    </lineage>
</organism>
<name>A0A4E0R9V5_FASHE</name>
<feature type="compositionally biased region" description="Basic and acidic residues" evidence="1">
    <location>
        <begin position="628"/>
        <end position="638"/>
    </location>
</feature>
<dbReference type="InterPro" id="IPR039302">
    <property type="entry name" value="MAP10"/>
</dbReference>
<sequence length="950" mass="104859">MSSDLFLIEVAAWTVSLVPSVTVPEIGGIVKFLNFKPFEFFRQASSSEMNGKNSVYHIKRSKSALFRCSSPQLHQLLAAIPLYVVIAQWSQEDEKMEHGQKLIGVAHVSLVKLSPKELHENEEVRHSEIRTISGLFPVRDLLGKVVGQIHMRIQLIEMNCSVTADSSAEKLTQEPTVCHFTSSQSGPACVTKLVRERPRVKSHNGVTISIPVHRDQTVAKMVSRECEAKGDPLVSPQGASESTASFCTRQDALTSCPTADTHAACQTTSRSVECPEPQSVHHTTTVHIPASSLGSRQDLKHVAHPPVHNESGEQSEHMFANYIHPRRSPVTPSSVNTPSRSKVDSQSPLSEDELPILKSLLRELQSLRSRKDHKKCARGSELDVVYSLLSATCSSFQAKPRSDRGSFPIGRHQVGERNLSESRNRTPQLRVASANERQQRISQMSIPIRRPPPPGRSVPKDRGWLRSTPVYKGSQKCILMPRQNHAQMLRLQQLRLKEQKKVRSLSHAEVRPKSVVIVRQKKSKSKQSGSQSEQSDMMDSTPSRQDKHRQIIRQSCSPPSKSRFARPLVGRTSPVVTPSISLGNVEPEPPKPVEQRRTTTSVSLAISARSSPHVPSHNRRRNSGRRLLKSELSDKSESMEDSGGVQVTAGAKGEDFSAMRPRHSSSSPKIKYVALTRVLSRPVHEELDKIDSVSGTSPLSCDNSLTEEVPGVSRSKHSHLDCSKNAICLLHDSEPDRTEQARSESRASQIVPLTYISQSPNTLSLISESRNLNTSETGVTEVARIEEEVGLGRLSEITDEAEYPKPISSAISPVAARLANEEHTDMGRICHQSKALSLTNPECYSDRVSSVGGIHRGSTSFDATSFTRVTAQLGRRATTLPTDDGSIEVAPSHSEREQLNACANNKKRTQLPELEFPTMISEQATECADDMIEVMRSRGSHDYIIGGTMI</sequence>
<evidence type="ECO:0000256" key="1">
    <source>
        <dbReference type="SAM" id="MobiDB-lite"/>
    </source>
</evidence>
<feature type="compositionally biased region" description="Low complexity" evidence="1">
    <location>
        <begin position="526"/>
        <end position="535"/>
    </location>
</feature>
<feature type="compositionally biased region" description="Basic and acidic residues" evidence="1">
    <location>
        <begin position="588"/>
        <end position="597"/>
    </location>
</feature>
<evidence type="ECO:0000313" key="2">
    <source>
        <dbReference type="EMBL" id="THD25359.1"/>
    </source>
</evidence>
<dbReference type="GO" id="GO:0097431">
    <property type="term" value="C:mitotic spindle pole"/>
    <property type="evidence" value="ECO:0007669"/>
    <property type="project" value="TreeGrafter"/>
</dbReference>
<dbReference type="GO" id="GO:1990023">
    <property type="term" value="C:mitotic spindle midzone"/>
    <property type="evidence" value="ECO:0007669"/>
    <property type="project" value="TreeGrafter"/>
</dbReference>
<proteinExistence type="predicted"/>
<feature type="compositionally biased region" description="Basic and acidic residues" evidence="1">
    <location>
        <begin position="413"/>
        <end position="424"/>
    </location>
</feature>